<accession>A0A7J8YBI1</accession>
<dbReference type="EMBL" id="JABFAA010000011">
    <property type="protein sequence ID" value="MBA0696936.1"/>
    <property type="molecule type" value="Genomic_DNA"/>
</dbReference>
<protein>
    <submittedName>
        <fullName evidence="1">Uncharacterized protein</fullName>
    </submittedName>
</protein>
<dbReference type="AlphaFoldDB" id="A0A7J8YBI1"/>
<keyword evidence="2" id="KW-1185">Reference proteome</keyword>
<evidence type="ECO:0000313" key="2">
    <source>
        <dbReference type="Proteomes" id="UP000593577"/>
    </source>
</evidence>
<name>A0A7J8YBI1_GOSAI</name>
<sequence length="34" mass="4049">MRPSRYGLRQCNKRRVIVLQRGTCQSYRILLVLA</sequence>
<proteinExistence type="predicted"/>
<organism evidence="1 2">
    <name type="scientific">Gossypium aridum</name>
    <name type="common">American cotton</name>
    <name type="synonym">Erioxylum aridum</name>
    <dbReference type="NCBI Taxonomy" id="34290"/>
    <lineage>
        <taxon>Eukaryota</taxon>
        <taxon>Viridiplantae</taxon>
        <taxon>Streptophyta</taxon>
        <taxon>Embryophyta</taxon>
        <taxon>Tracheophyta</taxon>
        <taxon>Spermatophyta</taxon>
        <taxon>Magnoliopsida</taxon>
        <taxon>eudicotyledons</taxon>
        <taxon>Gunneridae</taxon>
        <taxon>Pentapetalae</taxon>
        <taxon>rosids</taxon>
        <taxon>malvids</taxon>
        <taxon>Malvales</taxon>
        <taxon>Malvaceae</taxon>
        <taxon>Malvoideae</taxon>
        <taxon>Gossypium</taxon>
    </lineage>
</organism>
<dbReference type="Proteomes" id="UP000593577">
    <property type="component" value="Unassembled WGS sequence"/>
</dbReference>
<comment type="caution">
    <text evidence="1">The sequence shown here is derived from an EMBL/GenBank/DDBJ whole genome shotgun (WGS) entry which is preliminary data.</text>
</comment>
<gene>
    <name evidence="1" type="ORF">Goari_003453</name>
</gene>
<evidence type="ECO:0000313" key="1">
    <source>
        <dbReference type="EMBL" id="MBA0696936.1"/>
    </source>
</evidence>
<reference evidence="1 2" key="1">
    <citation type="journal article" date="2019" name="Genome Biol. Evol.">
        <title>Insights into the evolution of the New World diploid cottons (Gossypium, subgenus Houzingenia) based on genome sequencing.</title>
        <authorList>
            <person name="Grover C.E."/>
            <person name="Arick M.A. 2nd"/>
            <person name="Thrash A."/>
            <person name="Conover J.L."/>
            <person name="Sanders W.S."/>
            <person name="Peterson D.G."/>
            <person name="Frelichowski J.E."/>
            <person name="Scheffler J.A."/>
            <person name="Scheffler B.E."/>
            <person name="Wendel J.F."/>
        </authorList>
    </citation>
    <scope>NUCLEOTIDE SEQUENCE [LARGE SCALE GENOMIC DNA]</scope>
    <source>
        <strain evidence="1">185</strain>
        <tissue evidence="1">Leaf</tissue>
    </source>
</reference>